<keyword evidence="3 8" id="KW-0812">Transmembrane</keyword>
<feature type="signal peptide" evidence="9">
    <location>
        <begin position="1"/>
        <end position="20"/>
    </location>
</feature>
<feature type="transmembrane region" description="Helical" evidence="8">
    <location>
        <begin position="547"/>
        <end position="569"/>
    </location>
</feature>
<evidence type="ECO:0000256" key="1">
    <source>
        <dbReference type="ARBA" id="ARBA00004479"/>
    </source>
</evidence>
<dbReference type="InterPro" id="IPR057089">
    <property type="entry name" value="C2_TIP"/>
</dbReference>
<dbReference type="FunCoup" id="A0A6J1WQH8">
    <property type="interactions" value="481"/>
</dbReference>
<evidence type="ECO:0000256" key="5">
    <source>
        <dbReference type="ARBA" id="ARBA00022989"/>
    </source>
</evidence>
<evidence type="ECO:0000256" key="4">
    <source>
        <dbReference type="ARBA" id="ARBA00022729"/>
    </source>
</evidence>
<dbReference type="Proteomes" id="UP001652740">
    <property type="component" value="Unplaced"/>
</dbReference>
<evidence type="ECO:0000256" key="6">
    <source>
        <dbReference type="ARBA" id="ARBA00023136"/>
    </source>
</evidence>
<dbReference type="PANTHER" id="PTHR13412">
    <property type="entry name" value="T-CELL IMMUNOMODULATORY PROTEIN HOMOLOG"/>
    <property type="match status" value="1"/>
</dbReference>
<organism evidence="11 12">
    <name type="scientific">Galleria mellonella</name>
    <name type="common">Greater wax moth</name>
    <dbReference type="NCBI Taxonomy" id="7137"/>
    <lineage>
        <taxon>Eukaryota</taxon>
        <taxon>Metazoa</taxon>
        <taxon>Ecdysozoa</taxon>
        <taxon>Arthropoda</taxon>
        <taxon>Hexapoda</taxon>
        <taxon>Insecta</taxon>
        <taxon>Pterygota</taxon>
        <taxon>Neoptera</taxon>
        <taxon>Endopterygota</taxon>
        <taxon>Lepidoptera</taxon>
        <taxon>Glossata</taxon>
        <taxon>Ditrysia</taxon>
        <taxon>Pyraloidea</taxon>
        <taxon>Pyralidae</taxon>
        <taxon>Galleriinae</taxon>
        <taxon>Galleria</taxon>
    </lineage>
</organism>
<dbReference type="GeneID" id="113517242"/>
<dbReference type="KEGG" id="gmw:113517242"/>
<dbReference type="RefSeq" id="XP_026757659.2">
    <property type="nucleotide sequence ID" value="XM_026901858.3"/>
</dbReference>
<evidence type="ECO:0000256" key="9">
    <source>
        <dbReference type="SAM" id="SignalP"/>
    </source>
</evidence>
<dbReference type="Pfam" id="PF23122">
    <property type="entry name" value="C2_ITFG1"/>
    <property type="match status" value="1"/>
</dbReference>
<dbReference type="InterPro" id="IPR013517">
    <property type="entry name" value="FG-GAP"/>
</dbReference>
<evidence type="ECO:0000313" key="12">
    <source>
        <dbReference type="RefSeq" id="XP_026757659.2"/>
    </source>
</evidence>
<accession>A0A6J1WQH8</accession>
<comment type="subcellular location">
    <subcellularLocation>
        <location evidence="1">Membrane</location>
        <topology evidence="1">Single-pass type I membrane protein</topology>
    </subcellularLocation>
</comment>
<dbReference type="InterPro" id="IPR028994">
    <property type="entry name" value="Integrin_alpha_N"/>
</dbReference>
<keyword evidence="7" id="KW-0325">Glycoprotein</keyword>
<dbReference type="InParanoid" id="A0A6J1WQH8"/>
<keyword evidence="6 8" id="KW-0472">Membrane</keyword>
<keyword evidence="11" id="KW-1185">Reference proteome</keyword>
<keyword evidence="5 8" id="KW-1133">Transmembrane helix</keyword>
<gene>
    <name evidence="12" type="primary">LOC113517242</name>
</gene>
<evidence type="ECO:0000256" key="2">
    <source>
        <dbReference type="ARBA" id="ARBA00006496"/>
    </source>
</evidence>
<evidence type="ECO:0000256" key="8">
    <source>
        <dbReference type="SAM" id="Phobius"/>
    </source>
</evidence>
<evidence type="ECO:0000313" key="11">
    <source>
        <dbReference type="Proteomes" id="UP001652740"/>
    </source>
</evidence>
<feature type="domain" description="T-cell immunomodulatory protein TIP C2" evidence="10">
    <location>
        <begin position="448"/>
        <end position="541"/>
    </location>
</feature>
<evidence type="ECO:0000256" key="7">
    <source>
        <dbReference type="ARBA" id="ARBA00023180"/>
    </source>
</evidence>
<protein>
    <submittedName>
        <fullName evidence="12">T-cell immunomodulatory protein</fullName>
    </submittedName>
</protein>
<proteinExistence type="inferred from homology"/>
<sequence length="591" mass="67362">MATEIFYCCILCVIFAHVWSSTDMTESSFGKFKEGVIASFGDFNSDELTDAFVIINSSSIVVYLAHDKEPFLRPSSYACNFTNIEITSIVPGDYDGDAYMDILLTTQNAKLQNKDSLHEIRVIWGGMPSLNCTDALQVKAISFGQPLVMDYNRDMTLDLFGINTNGERVFWIFDQSRDLPREIKMGDGIYKQIKLPHSHSFLDINFDNAADLLLTTTLDIEVWLNDEVSGFRYNNSIELLVGHPVIYGQALFIDVALSGQFFLVIPVCYDIECVNSTVLIYDNKKWHDLQIDFNDGKGTLWRFTPPRKEIYLDTITMRSGDYNMDGYPDILMTLSPVNNNETRVFLFHNIPCELPGCIFYRTFKVQWDNFDAFGKDVVMATFYDFYMDGVLDVIYVKKNHTSQKYTMHAFKNELEYDTNFIKVIVVTGLTNEKVPVINGTLYNRKVTFGTNLPGPKIGYNTWSQEGNYRTGVCAQLSQSAYFALQLPYSIFGLDRTPNFVDTLSVGLSGYSKSWTQIIPNSQIVVIPSPPFDPSQWKAQLFVTPSKVILKSVFVLSAILVVITGLVLYLHWKERNDRQDIIEIDEKTYVKI</sequence>
<dbReference type="AlphaFoldDB" id="A0A6J1WQH8"/>
<evidence type="ECO:0000256" key="3">
    <source>
        <dbReference type="ARBA" id="ARBA00022692"/>
    </source>
</evidence>
<dbReference type="PANTHER" id="PTHR13412:SF0">
    <property type="entry name" value="T-CELL IMMUNOMODULATORY PROTEIN"/>
    <property type="match status" value="1"/>
</dbReference>
<keyword evidence="4 9" id="KW-0732">Signal</keyword>
<reference evidence="12" key="1">
    <citation type="submission" date="2025-08" db="UniProtKB">
        <authorList>
            <consortium name="RefSeq"/>
        </authorList>
    </citation>
    <scope>IDENTIFICATION</scope>
    <source>
        <tissue evidence="12">Whole larvae</tissue>
    </source>
</reference>
<comment type="similarity">
    <text evidence="2">Belongs to the TIP family.</text>
</comment>
<evidence type="ECO:0000259" key="10">
    <source>
        <dbReference type="Pfam" id="PF23122"/>
    </source>
</evidence>
<feature type="chain" id="PRO_5047276585" evidence="9">
    <location>
        <begin position="21"/>
        <end position="591"/>
    </location>
</feature>
<dbReference type="GO" id="GO:0005886">
    <property type="term" value="C:plasma membrane"/>
    <property type="evidence" value="ECO:0007669"/>
    <property type="project" value="TreeGrafter"/>
</dbReference>
<name>A0A6J1WQH8_GALME</name>
<dbReference type="SUPFAM" id="SSF69318">
    <property type="entry name" value="Integrin alpha N-terminal domain"/>
    <property type="match status" value="1"/>
</dbReference>
<dbReference type="InterPro" id="IPR024881">
    <property type="entry name" value="Tip"/>
</dbReference>
<dbReference type="Pfam" id="PF13517">
    <property type="entry name" value="FG-GAP_3"/>
    <property type="match status" value="1"/>
</dbReference>